<comment type="caution">
    <text evidence="6">The sequence shown here is derived from an EMBL/GenBank/DDBJ whole genome shotgun (WGS) entry which is preliminary data.</text>
</comment>
<sequence length="510" mass="56970">MQSFQLQERATTVPIDPYNPQDWQKGYRSLPKEYDYRIDEVEGEIPPELQGTLFRNGPGLLDVNGQLLHHPFDGDGMICAIAFKDGQAHFRNRFVRTEGFQKEQKAGKILHRGVFGTQKPGGPLANAFDFNLKNIANTQVIYWGGKLLALWEAAEPHRLDPQTLETLGREYLDGVLSPGSAFAAHPWIDPGCAQDNGAPCLVNFAIKPGLSTNITVYELNPDGKVVRQSVHSVPGFAFIHDFAITPNYCVFFQNPVHFNPLPFALGLRGAAECITFQPEQPTRILVIPRRASESMQILETKSGFVFHHANAFEQDGSIYIDSVCYEAFPEVEPGSDFREVDFASLAPGHLWRFHLDLAGKQVERQLIESRCCEFPFVHPSKVGRPYRYAYLGAAHAATGNAPLQAILKVDLESSDRQLWSAAPQGYVGEPVFVPRSGYNEQGLPQAEMTGEEDDGWVLTLVYDSKRERSDVVILDARDLNQGPVARLHLKHHVPYGLHGSFTPAYFGRDR</sequence>
<evidence type="ECO:0000256" key="1">
    <source>
        <dbReference type="ARBA" id="ARBA00001954"/>
    </source>
</evidence>
<dbReference type="Proteomes" id="UP001464891">
    <property type="component" value="Unassembled WGS sequence"/>
</dbReference>
<dbReference type="PANTHER" id="PTHR10543">
    <property type="entry name" value="BETA-CAROTENE DIOXYGENASE"/>
    <property type="match status" value="1"/>
</dbReference>
<keyword evidence="5" id="KW-0408">Iron</keyword>
<comment type="similarity">
    <text evidence="2">Belongs to the carotenoid oxygenase family.</text>
</comment>
<gene>
    <name evidence="6" type="ORF">NC998_05485</name>
</gene>
<accession>A0ABV0J435</accession>
<evidence type="ECO:0000313" key="6">
    <source>
        <dbReference type="EMBL" id="MEP0816543.1"/>
    </source>
</evidence>
<dbReference type="InterPro" id="IPR004294">
    <property type="entry name" value="Carotenoid_Oase"/>
</dbReference>
<dbReference type="EMBL" id="JAMPKM010000002">
    <property type="protein sequence ID" value="MEP0816543.1"/>
    <property type="molecule type" value="Genomic_DNA"/>
</dbReference>
<evidence type="ECO:0000256" key="5">
    <source>
        <dbReference type="ARBA" id="ARBA00023004"/>
    </source>
</evidence>
<organism evidence="6 7">
    <name type="scientific">Trichocoleus desertorum GB2-A4</name>
    <dbReference type="NCBI Taxonomy" id="2933944"/>
    <lineage>
        <taxon>Bacteria</taxon>
        <taxon>Bacillati</taxon>
        <taxon>Cyanobacteriota</taxon>
        <taxon>Cyanophyceae</taxon>
        <taxon>Leptolyngbyales</taxon>
        <taxon>Trichocoleusaceae</taxon>
        <taxon>Trichocoleus</taxon>
    </lineage>
</organism>
<protein>
    <submittedName>
        <fullName evidence="6">Carotenoid oxygenase family protein</fullName>
    </submittedName>
</protein>
<evidence type="ECO:0000313" key="7">
    <source>
        <dbReference type="Proteomes" id="UP001464891"/>
    </source>
</evidence>
<dbReference type="Pfam" id="PF03055">
    <property type="entry name" value="RPE65"/>
    <property type="match status" value="1"/>
</dbReference>
<dbReference type="PANTHER" id="PTHR10543:SF89">
    <property type="entry name" value="CAROTENOID 9,10(9',10')-CLEAVAGE DIOXYGENASE 1"/>
    <property type="match status" value="1"/>
</dbReference>
<comment type="cofactor">
    <cofactor evidence="1">
        <name>Fe(2+)</name>
        <dbReference type="ChEBI" id="CHEBI:29033"/>
    </cofactor>
</comment>
<name>A0ABV0J435_9CYAN</name>
<keyword evidence="7" id="KW-1185">Reference proteome</keyword>
<evidence type="ECO:0000256" key="3">
    <source>
        <dbReference type="ARBA" id="ARBA00022723"/>
    </source>
</evidence>
<keyword evidence="3" id="KW-0479">Metal-binding</keyword>
<keyword evidence="4" id="KW-0560">Oxidoreductase</keyword>
<reference evidence="6 7" key="1">
    <citation type="submission" date="2022-04" db="EMBL/GenBank/DDBJ databases">
        <title>Positive selection, recombination, and allopatry shape intraspecific diversity of widespread and dominant cyanobacteria.</title>
        <authorList>
            <person name="Wei J."/>
            <person name="Shu W."/>
            <person name="Hu C."/>
        </authorList>
    </citation>
    <scope>NUCLEOTIDE SEQUENCE [LARGE SCALE GENOMIC DNA]</scope>
    <source>
        <strain evidence="6 7">GB2-A4</strain>
    </source>
</reference>
<dbReference type="RefSeq" id="WP_190433966.1">
    <property type="nucleotide sequence ID" value="NZ_JAMPKM010000002.1"/>
</dbReference>
<evidence type="ECO:0000256" key="4">
    <source>
        <dbReference type="ARBA" id="ARBA00023002"/>
    </source>
</evidence>
<proteinExistence type="inferred from homology"/>
<evidence type="ECO:0000256" key="2">
    <source>
        <dbReference type="ARBA" id="ARBA00006787"/>
    </source>
</evidence>